<keyword evidence="3 6" id="KW-0238">DNA-binding</keyword>
<keyword evidence="7" id="KW-1185">Reference proteome</keyword>
<reference evidence="7" key="1">
    <citation type="submission" date="2017-01" db="EMBL/GenBank/DDBJ databases">
        <authorList>
            <person name="Varghese N."/>
            <person name="Submissions S."/>
        </authorList>
    </citation>
    <scope>NUCLEOTIDE SEQUENCE [LARGE SCALE GENOMIC DNA]</scope>
    <source>
        <strain evidence="7">DSM 23127</strain>
    </source>
</reference>
<keyword evidence="2" id="KW-0805">Transcription regulation</keyword>
<dbReference type="PANTHER" id="PTHR30126">
    <property type="entry name" value="HTH-TYPE TRANSCRIPTIONAL REGULATOR"/>
    <property type="match status" value="1"/>
</dbReference>
<protein>
    <submittedName>
        <fullName evidence="6">DNA-binding transcriptional regulator, LysR family</fullName>
    </submittedName>
</protein>
<dbReference type="AlphaFoldDB" id="A0A1N7JFN1"/>
<proteinExistence type="inferred from homology"/>
<accession>A0A1N7JFN1</accession>
<dbReference type="Pfam" id="PF00126">
    <property type="entry name" value="HTH_1"/>
    <property type="match status" value="1"/>
</dbReference>
<dbReference type="InterPro" id="IPR036388">
    <property type="entry name" value="WH-like_DNA-bd_sf"/>
</dbReference>
<evidence type="ECO:0000256" key="3">
    <source>
        <dbReference type="ARBA" id="ARBA00023125"/>
    </source>
</evidence>
<dbReference type="InterPro" id="IPR005119">
    <property type="entry name" value="LysR_subst-bd"/>
</dbReference>
<organism evidence="6 7">
    <name type="scientific">Salimicrobium flavidum</name>
    <dbReference type="NCBI Taxonomy" id="570947"/>
    <lineage>
        <taxon>Bacteria</taxon>
        <taxon>Bacillati</taxon>
        <taxon>Bacillota</taxon>
        <taxon>Bacilli</taxon>
        <taxon>Bacillales</taxon>
        <taxon>Bacillaceae</taxon>
        <taxon>Salimicrobium</taxon>
    </lineage>
</organism>
<keyword evidence="4" id="KW-0804">Transcription</keyword>
<dbReference type="FunFam" id="1.10.10.10:FF:000001">
    <property type="entry name" value="LysR family transcriptional regulator"/>
    <property type="match status" value="1"/>
</dbReference>
<evidence type="ECO:0000259" key="5">
    <source>
        <dbReference type="PROSITE" id="PS50931"/>
    </source>
</evidence>
<name>A0A1N7JFN1_9BACI</name>
<dbReference type="SUPFAM" id="SSF53850">
    <property type="entry name" value="Periplasmic binding protein-like II"/>
    <property type="match status" value="1"/>
</dbReference>
<dbReference type="SUPFAM" id="SSF46785">
    <property type="entry name" value="Winged helix' DNA-binding domain"/>
    <property type="match status" value="1"/>
</dbReference>
<dbReference type="PANTHER" id="PTHR30126:SF39">
    <property type="entry name" value="HTH-TYPE TRANSCRIPTIONAL REGULATOR CYSL"/>
    <property type="match status" value="1"/>
</dbReference>
<dbReference type="Gene3D" id="1.10.10.10">
    <property type="entry name" value="Winged helix-like DNA-binding domain superfamily/Winged helix DNA-binding domain"/>
    <property type="match status" value="1"/>
</dbReference>
<evidence type="ECO:0000313" key="7">
    <source>
        <dbReference type="Proteomes" id="UP000187608"/>
    </source>
</evidence>
<feature type="domain" description="HTH lysR-type" evidence="5">
    <location>
        <begin position="1"/>
        <end position="57"/>
    </location>
</feature>
<dbReference type="InterPro" id="IPR000847">
    <property type="entry name" value="LysR_HTH_N"/>
</dbReference>
<dbReference type="RefSeq" id="WP_076558954.1">
    <property type="nucleotide sequence ID" value="NZ_FTOC01000005.1"/>
</dbReference>
<dbReference type="PRINTS" id="PR00039">
    <property type="entry name" value="HTHLYSR"/>
</dbReference>
<dbReference type="EMBL" id="FTOC01000005">
    <property type="protein sequence ID" value="SIS48155.1"/>
    <property type="molecule type" value="Genomic_DNA"/>
</dbReference>
<dbReference type="Gene3D" id="3.40.190.290">
    <property type="match status" value="1"/>
</dbReference>
<evidence type="ECO:0000256" key="4">
    <source>
        <dbReference type="ARBA" id="ARBA00023163"/>
    </source>
</evidence>
<dbReference type="Proteomes" id="UP000187608">
    <property type="component" value="Unassembled WGS sequence"/>
</dbReference>
<dbReference type="GO" id="GO:0003700">
    <property type="term" value="F:DNA-binding transcription factor activity"/>
    <property type="evidence" value="ECO:0007669"/>
    <property type="project" value="InterPro"/>
</dbReference>
<sequence>MDHQLEVFVTVAETENFSRAAERLHMTQPAVSQYIKALEKSMEARLFDRSNKYVRLTQAGDVVYHHAKEILGLYTNMHALIDDLTGKAGGAISIGASYTYGEYVLPVILKRMKEEAPDIEPTVTIGNTKEISRLVAEYQLDVGIIEGEVGNENLTVEPFETDAMYVVAAPSFFFTTEEKNIAPEDLEQETWVIREEGSGTRRMSDKFFEETGIEPASRLEFGSTQLIKESVEAGLGLSLLSHWTFRKEAKAGTLQVLDVEGLPLQREFSVISRSLFRSKALEVFLREVKEGYRGEK</sequence>
<dbReference type="PROSITE" id="PS50931">
    <property type="entry name" value="HTH_LYSR"/>
    <property type="match status" value="1"/>
</dbReference>
<evidence type="ECO:0000313" key="6">
    <source>
        <dbReference type="EMBL" id="SIS48155.1"/>
    </source>
</evidence>
<gene>
    <name evidence="6" type="ORF">SAMN05421687_105226</name>
</gene>
<evidence type="ECO:0000256" key="1">
    <source>
        <dbReference type="ARBA" id="ARBA00009437"/>
    </source>
</evidence>
<comment type="similarity">
    <text evidence="1">Belongs to the LysR transcriptional regulatory family.</text>
</comment>
<dbReference type="InterPro" id="IPR036390">
    <property type="entry name" value="WH_DNA-bd_sf"/>
</dbReference>
<evidence type="ECO:0000256" key="2">
    <source>
        <dbReference type="ARBA" id="ARBA00023015"/>
    </source>
</evidence>
<dbReference type="OrthoDB" id="9785745at2"/>
<dbReference type="STRING" id="570947.SAMN05421687_105226"/>
<dbReference type="GO" id="GO:0000976">
    <property type="term" value="F:transcription cis-regulatory region binding"/>
    <property type="evidence" value="ECO:0007669"/>
    <property type="project" value="TreeGrafter"/>
</dbReference>
<dbReference type="CDD" id="cd08420">
    <property type="entry name" value="PBP2_CysL_like"/>
    <property type="match status" value="1"/>
</dbReference>
<dbReference type="Pfam" id="PF03466">
    <property type="entry name" value="LysR_substrate"/>
    <property type="match status" value="1"/>
</dbReference>